<feature type="domain" description="Thiamine phosphate synthase/TenI" evidence="10">
    <location>
        <begin position="6"/>
        <end position="168"/>
    </location>
</feature>
<evidence type="ECO:0000256" key="9">
    <source>
        <dbReference type="ARBA" id="ARBA00047883"/>
    </source>
</evidence>
<name>A0ABY7D2L6_9BASI</name>
<evidence type="ECO:0000259" key="10">
    <source>
        <dbReference type="Pfam" id="PF02581"/>
    </source>
</evidence>
<dbReference type="EC" id="2.5.1.3" evidence="2"/>
<evidence type="ECO:0000256" key="7">
    <source>
        <dbReference type="ARBA" id="ARBA00047334"/>
    </source>
</evidence>
<dbReference type="HAMAP" id="MF_00097">
    <property type="entry name" value="TMP_synthase"/>
    <property type="match status" value="1"/>
</dbReference>
<keyword evidence="3" id="KW-0808">Transferase</keyword>
<dbReference type="Pfam" id="PF04252">
    <property type="entry name" value="SFM1-like"/>
    <property type="match status" value="1"/>
</dbReference>
<evidence type="ECO:0000256" key="6">
    <source>
        <dbReference type="ARBA" id="ARBA00022977"/>
    </source>
</evidence>
<dbReference type="PANTHER" id="PTHR35517:SF1">
    <property type="entry name" value="PROTEIN ARGININE N-METHYLTRANSFERASE SFM1"/>
    <property type="match status" value="1"/>
</dbReference>
<keyword evidence="5" id="KW-0460">Magnesium</keyword>
<evidence type="ECO:0000256" key="1">
    <source>
        <dbReference type="ARBA" id="ARBA00005165"/>
    </source>
</evidence>
<dbReference type="Gene3D" id="3.20.20.70">
    <property type="entry name" value="Aldolase class I"/>
    <property type="match status" value="1"/>
</dbReference>
<evidence type="ECO:0000256" key="4">
    <source>
        <dbReference type="ARBA" id="ARBA00022723"/>
    </source>
</evidence>
<accession>A0ABY7D2L6</accession>
<dbReference type="Pfam" id="PF02581">
    <property type="entry name" value="TMP-TENI"/>
    <property type="match status" value="1"/>
</dbReference>
<comment type="pathway">
    <text evidence="1">Cofactor biosynthesis; thiamine diphosphate biosynthesis; thiamine phosphate from 4-amino-2-methyl-5-diphosphomethylpyrimidine and 4-methyl-5-(2-phosphoethyl)-thiazole: step 1/1.</text>
</comment>
<dbReference type="SUPFAM" id="SSF51391">
    <property type="entry name" value="Thiamin phosphate synthase"/>
    <property type="match status" value="1"/>
</dbReference>
<evidence type="ECO:0000313" key="11">
    <source>
        <dbReference type="EMBL" id="WAQ91859.1"/>
    </source>
</evidence>
<reference evidence="11" key="1">
    <citation type="submission" date="2022-10" db="EMBL/GenBank/DDBJ databases">
        <title>Puccinia triticina Genome sequencing and assembly.</title>
        <authorList>
            <person name="Li C."/>
        </authorList>
    </citation>
    <scope>NUCLEOTIDE SEQUENCE</scope>
    <source>
        <strain evidence="11">Pt15</strain>
    </source>
</reference>
<protein>
    <recommendedName>
        <fullName evidence="2">thiamine phosphate synthase</fullName>
        <ecNumber evidence="2">2.5.1.3</ecNumber>
    </recommendedName>
</protein>
<comment type="catalytic activity">
    <reaction evidence="9">
        <text>2-[(2R,5Z)-2-carboxy-4-methylthiazol-5(2H)-ylidene]ethyl phosphate + 4-amino-2-methyl-5-(diphosphooxymethyl)pyrimidine + 2 H(+) = thiamine phosphate + CO2 + diphosphate</text>
        <dbReference type="Rhea" id="RHEA:47844"/>
        <dbReference type="ChEBI" id="CHEBI:15378"/>
        <dbReference type="ChEBI" id="CHEBI:16526"/>
        <dbReference type="ChEBI" id="CHEBI:33019"/>
        <dbReference type="ChEBI" id="CHEBI:37575"/>
        <dbReference type="ChEBI" id="CHEBI:57841"/>
        <dbReference type="ChEBI" id="CHEBI:62899"/>
        <dbReference type="EC" id="2.5.1.3"/>
    </reaction>
</comment>
<dbReference type="Proteomes" id="UP001164743">
    <property type="component" value="Chromosome 15A"/>
</dbReference>
<keyword evidence="4" id="KW-0479">Metal-binding</keyword>
<dbReference type="InterPro" id="IPR007364">
    <property type="entry name" value="SFM1-like"/>
</dbReference>
<evidence type="ECO:0000256" key="8">
    <source>
        <dbReference type="ARBA" id="ARBA00047851"/>
    </source>
</evidence>
<dbReference type="InterPro" id="IPR034291">
    <property type="entry name" value="TMP_synthase"/>
</dbReference>
<evidence type="ECO:0000313" key="12">
    <source>
        <dbReference type="Proteomes" id="UP001164743"/>
    </source>
</evidence>
<dbReference type="InterPro" id="IPR036206">
    <property type="entry name" value="ThiamineP_synth_sf"/>
</dbReference>
<dbReference type="RefSeq" id="XP_053027414.1">
    <property type="nucleotide sequence ID" value="XM_053163439.1"/>
</dbReference>
<keyword evidence="6" id="KW-0784">Thiamine biosynthesis</keyword>
<dbReference type="EMBL" id="CP110435">
    <property type="protein sequence ID" value="WAQ91859.1"/>
    <property type="molecule type" value="Genomic_DNA"/>
</dbReference>
<evidence type="ECO:0000256" key="2">
    <source>
        <dbReference type="ARBA" id="ARBA00012830"/>
    </source>
</evidence>
<comment type="catalytic activity">
    <reaction evidence="7">
        <text>4-methyl-5-(2-phosphooxyethyl)-thiazole + 4-amino-2-methyl-5-(diphosphooxymethyl)pyrimidine + H(+) = thiamine phosphate + diphosphate</text>
        <dbReference type="Rhea" id="RHEA:22328"/>
        <dbReference type="ChEBI" id="CHEBI:15378"/>
        <dbReference type="ChEBI" id="CHEBI:33019"/>
        <dbReference type="ChEBI" id="CHEBI:37575"/>
        <dbReference type="ChEBI" id="CHEBI:57841"/>
        <dbReference type="ChEBI" id="CHEBI:58296"/>
        <dbReference type="EC" id="2.5.1.3"/>
    </reaction>
</comment>
<evidence type="ECO:0000256" key="5">
    <source>
        <dbReference type="ARBA" id="ARBA00022842"/>
    </source>
</evidence>
<proteinExistence type="inferred from homology"/>
<sequence>MTDYSLYLVTSSEDLPPGATVESTVREAVRAGVKIVQLREKNLSTKLFLERARALREICQPPVKLIINDRIDIAHACGADGVHLGQDDMPLLDAQKLFQATQIIGISVNTIEEAITAVRNGAAYLGVGTCWPTGTKSIPEHKIIGPRGVKAIRDELDRLGLSAPLVVIVRTLRGCTSNRLYTNRNAEFPIGVAVVSAIMKSPDPYQSTQGLKKLIAAFEEHMEPDEETSSKPLPDWVLLEYFHMLQQVGIVGGKEDAKLLTRQQELDLTSPSLDTPTGHTESRVVFSHLSLATGEALISELNSRASSVNPWGSSIARALPEPLSAPISEIELPPCVCTRQPILDLIKNLKVAVEDVCLLDPKAEQELKPEDGHRFRWFLFGGILGDDPPRDRTAQLRVCGFPSRHLGAIQMTTDTAVAVTKRIVEDNRTLEDLNWVVKPELVFSPKERVEMPFRYLALPNGQPIMPDGMKELIRKDLDRAFEF</sequence>
<gene>
    <name evidence="11" type="ORF">PtA15_15A251</name>
</gene>
<dbReference type="CDD" id="cd00564">
    <property type="entry name" value="TMP_TenI"/>
    <property type="match status" value="1"/>
</dbReference>
<keyword evidence="12" id="KW-1185">Reference proteome</keyword>
<dbReference type="InterPro" id="IPR022998">
    <property type="entry name" value="ThiamineP_synth_TenI"/>
</dbReference>
<dbReference type="NCBIfam" id="TIGR00693">
    <property type="entry name" value="thiE"/>
    <property type="match status" value="1"/>
</dbReference>
<dbReference type="PANTHER" id="PTHR35517">
    <property type="entry name" value="PROTEIN ARGININE N-METHYLTRANSFERASE SFM1"/>
    <property type="match status" value="1"/>
</dbReference>
<evidence type="ECO:0000256" key="3">
    <source>
        <dbReference type="ARBA" id="ARBA00022679"/>
    </source>
</evidence>
<dbReference type="InterPro" id="IPR013785">
    <property type="entry name" value="Aldolase_TIM"/>
</dbReference>
<dbReference type="GeneID" id="77804334"/>
<comment type="catalytic activity">
    <reaction evidence="8">
        <text>2-(2-carboxy-4-methylthiazol-5-yl)ethyl phosphate + 4-amino-2-methyl-5-(diphosphooxymethyl)pyrimidine + 2 H(+) = thiamine phosphate + CO2 + diphosphate</text>
        <dbReference type="Rhea" id="RHEA:47848"/>
        <dbReference type="ChEBI" id="CHEBI:15378"/>
        <dbReference type="ChEBI" id="CHEBI:16526"/>
        <dbReference type="ChEBI" id="CHEBI:33019"/>
        <dbReference type="ChEBI" id="CHEBI:37575"/>
        <dbReference type="ChEBI" id="CHEBI:57841"/>
        <dbReference type="ChEBI" id="CHEBI:62890"/>
        <dbReference type="EC" id="2.5.1.3"/>
    </reaction>
</comment>
<organism evidence="11 12">
    <name type="scientific">Puccinia triticina</name>
    <dbReference type="NCBI Taxonomy" id="208348"/>
    <lineage>
        <taxon>Eukaryota</taxon>
        <taxon>Fungi</taxon>
        <taxon>Dikarya</taxon>
        <taxon>Basidiomycota</taxon>
        <taxon>Pucciniomycotina</taxon>
        <taxon>Pucciniomycetes</taxon>
        <taxon>Pucciniales</taxon>
        <taxon>Pucciniaceae</taxon>
        <taxon>Puccinia</taxon>
    </lineage>
</organism>
<dbReference type="CDD" id="cd18090">
    <property type="entry name" value="Arginine_MT_Sfm1"/>
    <property type="match status" value="1"/>
</dbReference>